<gene>
    <name evidence="4" type="ORF">SO3561_10259</name>
</gene>
<organism evidence="4 5">
    <name type="scientific">Streptomyces olivochromogenes</name>
    <dbReference type="NCBI Taxonomy" id="1963"/>
    <lineage>
        <taxon>Bacteria</taxon>
        <taxon>Bacillati</taxon>
        <taxon>Actinomycetota</taxon>
        <taxon>Actinomycetes</taxon>
        <taxon>Kitasatosporales</taxon>
        <taxon>Streptomycetaceae</taxon>
        <taxon>Streptomyces</taxon>
    </lineage>
</organism>
<dbReference type="Pfam" id="PF13340">
    <property type="entry name" value="DUF4096"/>
    <property type="match status" value="1"/>
</dbReference>
<sequence>MADRLGPDRLWGLFERVVPKARTRPRGGGRRRYGDREVLAVIFFVVTMGCTWAQVPPVFGPSGATAQRRFMESTRQRVWPGGCTPPRPCPRSCHGPLTCRGSSPTTSYAAPGAQLTGGLVLDGGPSARELFVGLARQTWQRRSCGEGSRPADLRPGPLWASWSAASAATRAGIATQPWPRPSTPAGPSCTLASWIWTKRKQILRAHSPATSRGDGAGYRESGRGAPGRPLPW</sequence>
<proteinExistence type="predicted"/>
<reference evidence="5" key="1">
    <citation type="submission" date="2017-05" db="EMBL/GenBank/DDBJ databases">
        <title>Streptomyces olivochromogenes NBRC 3561 whole genome shotgun sequence.</title>
        <authorList>
            <person name="Dohra H."/>
            <person name="Kodani S."/>
        </authorList>
    </citation>
    <scope>NUCLEOTIDE SEQUENCE [LARGE SCALE GENOMIC DNA]</scope>
    <source>
        <strain evidence="5">NBRC 3561</strain>
    </source>
</reference>
<dbReference type="RefSeq" id="WP_425275290.1">
    <property type="nucleotide sequence ID" value="NZ_BDQI01000061.1"/>
</dbReference>
<accession>A0A286PGK5</accession>
<evidence type="ECO:0000256" key="1">
    <source>
        <dbReference type="SAM" id="MobiDB-lite"/>
    </source>
</evidence>
<keyword evidence="2" id="KW-1133">Transmembrane helix</keyword>
<evidence type="ECO:0000313" key="5">
    <source>
        <dbReference type="Proteomes" id="UP000217446"/>
    </source>
</evidence>
<feature type="region of interest" description="Disordered" evidence="1">
    <location>
        <begin position="206"/>
        <end position="232"/>
    </location>
</feature>
<dbReference type="Proteomes" id="UP000217446">
    <property type="component" value="Unassembled WGS sequence"/>
</dbReference>
<evidence type="ECO:0000259" key="3">
    <source>
        <dbReference type="Pfam" id="PF13340"/>
    </source>
</evidence>
<feature type="transmembrane region" description="Helical" evidence="2">
    <location>
        <begin position="38"/>
        <end position="55"/>
    </location>
</feature>
<comment type="caution">
    <text evidence="4">The sequence shown here is derived from an EMBL/GenBank/DDBJ whole genome shotgun (WGS) entry which is preliminary data.</text>
</comment>
<dbReference type="AlphaFoldDB" id="A0A286PGK5"/>
<keyword evidence="5" id="KW-1185">Reference proteome</keyword>
<protein>
    <submittedName>
        <fullName evidence="4">Transposase</fullName>
    </submittedName>
</protein>
<name>A0A286PGK5_STROL</name>
<dbReference type="InterPro" id="IPR025161">
    <property type="entry name" value="IS402-like_dom"/>
</dbReference>
<evidence type="ECO:0000313" key="4">
    <source>
        <dbReference type="EMBL" id="GAX58684.1"/>
    </source>
</evidence>
<dbReference type="EMBL" id="BDQI01000061">
    <property type="protein sequence ID" value="GAX58684.1"/>
    <property type="molecule type" value="Genomic_DNA"/>
</dbReference>
<keyword evidence="2" id="KW-0472">Membrane</keyword>
<feature type="domain" description="Insertion element IS402-like" evidence="3">
    <location>
        <begin position="8"/>
        <end position="79"/>
    </location>
</feature>
<keyword evidence="2" id="KW-0812">Transmembrane</keyword>
<evidence type="ECO:0000256" key="2">
    <source>
        <dbReference type="SAM" id="Phobius"/>
    </source>
</evidence>